<proteinExistence type="predicted"/>
<evidence type="ECO:0000313" key="3">
    <source>
        <dbReference type="EMBL" id="GAA0852110.1"/>
    </source>
</evidence>
<organism evidence="3 4">
    <name type="scientific">Aliiglaciecola litoralis</name>
    <dbReference type="NCBI Taxonomy" id="582857"/>
    <lineage>
        <taxon>Bacteria</taxon>
        <taxon>Pseudomonadati</taxon>
        <taxon>Pseudomonadota</taxon>
        <taxon>Gammaproteobacteria</taxon>
        <taxon>Alteromonadales</taxon>
        <taxon>Alteromonadaceae</taxon>
        <taxon>Aliiglaciecola</taxon>
    </lineage>
</organism>
<dbReference type="InterPro" id="IPR044528">
    <property type="entry name" value="POD-like_MBL-fold"/>
</dbReference>
<protein>
    <submittedName>
        <fullName evidence="3">MBL fold metallo-hydrolase</fullName>
    </submittedName>
</protein>
<dbReference type="Pfam" id="PF00753">
    <property type="entry name" value="Lactamase_B"/>
    <property type="match status" value="1"/>
</dbReference>
<reference evidence="3 4" key="1">
    <citation type="journal article" date="2019" name="Int. J. Syst. Evol. Microbiol.">
        <title>The Global Catalogue of Microorganisms (GCM) 10K type strain sequencing project: providing services to taxonomists for standard genome sequencing and annotation.</title>
        <authorList>
            <consortium name="The Broad Institute Genomics Platform"/>
            <consortium name="The Broad Institute Genome Sequencing Center for Infectious Disease"/>
            <person name="Wu L."/>
            <person name="Ma J."/>
        </authorList>
    </citation>
    <scope>NUCLEOTIDE SEQUENCE [LARGE SCALE GENOMIC DNA]</scope>
    <source>
        <strain evidence="3 4">JCM 15896</strain>
    </source>
</reference>
<dbReference type="SMART" id="SM00849">
    <property type="entry name" value="Lactamase_B"/>
    <property type="match status" value="1"/>
</dbReference>
<evidence type="ECO:0000259" key="2">
    <source>
        <dbReference type="SMART" id="SM00849"/>
    </source>
</evidence>
<dbReference type="EMBL" id="BAAAFD010000001">
    <property type="protein sequence ID" value="GAA0852110.1"/>
    <property type="molecule type" value="Genomic_DNA"/>
</dbReference>
<gene>
    <name evidence="3" type="ORF">GCM10009114_01170</name>
</gene>
<dbReference type="InterPro" id="IPR051682">
    <property type="entry name" value="Mito_Persulfide_Diox"/>
</dbReference>
<name>A0ABN1LC99_9ALTE</name>
<accession>A0ABN1LC99</accession>
<evidence type="ECO:0000313" key="4">
    <source>
        <dbReference type="Proteomes" id="UP001500359"/>
    </source>
</evidence>
<dbReference type="InterPro" id="IPR036866">
    <property type="entry name" value="RibonucZ/Hydroxyglut_hydro"/>
</dbReference>
<keyword evidence="4" id="KW-1185">Reference proteome</keyword>
<feature type="domain" description="Metallo-beta-lactamase" evidence="2">
    <location>
        <begin position="15"/>
        <end position="201"/>
    </location>
</feature>
<dbReference type="PANTHER" id="PTHR43084:SF1">
    <property type="entry name" value="PERSULFIDE DIOXYGENASE ETHE1, MITOCHONDRIAL"/>
    <property type="match status" value="1"/>
</dbReference>
<dbReference type="Gene3D" id="3.60.15.10">
    <property type="entry name" value="Ribonuclease Z/Hydroxyacylglutathione hydrolase-like"/>
    <property type="match status" value="1"/>
</dbReference>
<evidence type="ECO:0000256" key="1">
    <source>
        <dbReference type="ARBA" id="ARBA00022723"/>
    </source>
</evidence>
<dbReference type="InterPro" id="IPR001279">
    <property type="entry name" value="Metallo-B-lactamas"/>
</dbReference>
<dbReference type="SUPFAM" id="SSF56281">
    <property type="entry name" value="Metallo-hydrolase/oxidoreductase"/>
    <property type="match status" value="1"/>
</dbReference>
<dbReference type="Proteomes" id="UP001500359">
    <property type="component" value="Unassembled WGS sequence"/>
</dbReference>
<dbReference type="PANTHER" id="PTHR43084">
    <property type="entry name" value="PERSULFIDE DIOXYGENASE ETHE1"/>
    <property type="match status" value="1"/>
</dbReference>
<comment type="caution">
    <text evidence="3">The sequence shown here is derived from an EMBL/GenBank/DDBJ whole genome shotgun (WGS) entry which is preliminary data.</text>
</comment>
<keyword evidence="1" id="KW-0479">Metal-binding</keyword>
<dbReference type="CDD" id="cd07724">
    <property type="entry name" value="POD-like_MBL-fold"/>
    <property type="match status" value="1"/>
</dbReference>
<sequence>MMTINVHSFFHSETGTASYLLADADTNQAAIIDSVLDFDVVSGKLAATIPDQQLQWLEDNNCQLIRILETHAHADHLSAAQYLKQHSSAQTLIGKGIISAQNNFKSTLIPIGDASDFDRLLEDEEIIPLGKSQIRVMSTPGHTDDSVCYLVDDNIFVGDTLFMPDGGTARCDFPGGSAAQLWESIAKIHALPSQTKIWVCHDYQPNGRAVKIQTTVAQSHKFNIHVNKEISKEAFISMRTARDATLALPTLIYPSLQVNLRAGKLPEKHQNGVRYISIPLVTKADPDVAK</sequence>